<dbReference type="Gene3D" id="3.90.220.20">
    <property type="entry name" value="DNA methylase specificity domains"/>
    <property type="match status" value="2"/>
</dbReference>
<evidence type="ECO:0000313" key="6">
    <source>
        <dbReference type="Proteomes" id="UP000004710"/>
    </source>
</evidence>
<feature type="domain" description="Type I restriction modification DNA specificity" evidence="4">
    <location>
        <begin position="242"/>
        <end position="391"/>
    </location>
</feature>
<gene>
    <name evidence="5" type="ORF">ECIG_03214</name>
</gene>
<proteinExistence type="inferred from homology"/>
<dbReference type="InterPro" id="IPR000055">
    <property type="entry name" value="Restrct_endonuc_typeI_TRD"/>
</dbReference>
<dbReference type="SUPFAM" id="SSF116734">
    <property type="entry name" value="DNA methylase specificity domain"/>
    <property type="match status" value="2"/>
</dbReference>
<name>F4T878_ECOLX</name>
<dbReference type="CDD" id="cd17267">
    <property type="entry name" value="RMtype1_S_EcoAO83I-TRD1-CR1_like"/>
    <property type="match status" value="1"/>
</dbReference>
<reference evidence="5 6" key="1">
    <citation type="submission" date="2010-01" db="EMBL/GenBank/DDBJ databases">
        <title>The Genome Sequence of Escherichia coli M605.</title>
        <authorList>
            <consortium name="The Broad Institute Genome Sequencing Platform"/>
            <consortium name="The Broad Institute Genome Sequencing Center for Infectious Disease"/>
            <person name="Feldgarden M."/>
            <person name="Gordon D.M."/>
            <person name="Johnson J.R."/>
            <person name="Johnston B.D."/>
            <person name="Young S."/>
            <person name="Zeng Q."/>
            <person name="Koehrsen M."/>
            <person name="Alvarado L."/>
            <person name="Berlin A.M."/>
            <person name="Borenstein D."/>
            <person name="Chapman S.B."/>
            <person name="Chen Z."/>
            <person name="Engels R."/>
            <person name="Freedman E."/>
            <person name="Gellesch M."/>
            <person name="Goldberg J."/>
            <person name="Griggs A."/>
            <person name="Gujja S."/>
            <person name="Heilman E.R."/>
            <person name="Heiman D.I."/>
            <person name="Hepburn T.A."/>
            <person name="Howarth C."/>
            <person name="Jen D."/>
            <person name="Larson L."/>
            <person name="Lewis B."/>
            <person name="Mehta T."/>
            <person name="Park D."/>
            <person name="Pearson M."/>
            <person name="Richards J."/>
            <person name="Roberts A."/>
            <person name="Saif S."/>
            <person name="Shea T.D."/>
            <person name="Shenoy N."/>
            <person name="Sisk P."/>
            <person name="Stolte C."/>
            <person name="Sykes S.N."/>
            <person name="Walk T."/>
            <person name="White J."/>
            <person name="Yandava C."/>
            <person name="Haas B."/>
            <person name="Henn M.R."/>
            <person name="Nusbaum C."/>
            <person name="Birren B."/>
        </authorList>
    </citation>
    <scope>NUCLEOTIDE SEQUENCE [LARGE SCALE GENOMIC DNA]</scope>
    <source>
        <strain evidence="5 6">M605</strain>
    </source>
</reference>
<evidence type="ECO:0000259" key="4">
    <source>
        <dbReference type="Pfam" id="PF01420"/>
    </source>
</evidence>
<dbReference type="RefSeq" id="WP_000093755.1">
    <property type="nucleotide sequence ID" value="NZ_GL883932.1"/>
</dbReference>
<dbReference type="InterPro" id="IPR052021">
    <property type="entry name" value="Type-I_RS_S_subunit"/>
</dbReference>
<comment type="similarity">
    <text evidence="1">Belongs to the type-I restriction system S methylase family.</text>
</comment>
<keyword evidence="3" id="KW-0238">DNA-binding</keyword>
<evidence type="ECO:0000313" key="5">
    <source>
        <dbReference type="EMBL" id="EGI12956.1"/>
    </source>
</evidence>
<dbReference type="GO" id="GO:0003677">
    <property type="term" value="F:DNA binding"/>
    <property type="evidence" value="ECO:0007669"/>
    <property type="project" value="UniProtKB-KW"/>
</dbReference>
<dbReference type="PANTHER" id="PTHR30408:SF13">
    <property type="entry name" value="TYPE I RESTRICTION ENZYME HINDI SPECIFICITY SUBUNIT"/>
    <property type="match status" value="1"/>
</dbReference>
<evidence type="ECO:0000256" key="2">
    <source>
        <dbReference type="ARBA" id="ARBA00022747"/>
    </source>
</evidence>
<dbReference type="EMBL" id="GL883932">
    <property type="protein sequence ID" value="EGI12956.1"/>
    <property type="molecule type" value="Genomic_DNA"/>
</dbReference>
<dbReference type="HOGENOM" id="CLU_021095_2_2_6"/>
<dbReference type="PANTHER" id="PTHR30408">
    <property type="entry name" value="TYPE-1 RESTRICTION ENZYME ECOKI SPECIFICITY PROTEIN"/>
    <property type="match status" value="1"/>
</dbReference>
<dbReference type="InterPro" id="IPR044946">
    <property type="entry name" value="Restrct_endonuc_typeI_TRD_sf"/>
</dbReference>
<protein>
    <submittedName>
        <fullName evidence="5">Type I restriction-modification system, S subunit, EcoA family</fullName>
    </submittedName>
</protein>
<dbReference type="AlphaFoldDB" id="F4T878"/>
<dbReference type="Pfam" id="PF01420">
    <property type="entry name" value="Methylase_S"/>
    <property type="match status" value="2"/>
</dbReference>
<sequence>MSSEWINTTLGEFITLKRGYDLPKSKRNDGNIPVISSSGYSGTHDVPMVKGPGVVTGRYGTIGEVFYVVDDFWPINTTLYVSDFKGNSPLFVYYLLQTIDFHAYSDKAAVPGINRNHVHMANIRVPKSVLEQEKIASILKKIEDRIHVNQKINDILEQMAQAIFKSWFVDYEPVNAKLDVLESGGSEEEALCAAMAVISGKDTKALTAFKDEHPNEYSELKTIANLFPDAMTESEFGSIPLGWYLSEIGNEVKVVGGATPSTKEPAFWSNGSIFWATPKDLSNKKDKVLNTTERKITSLGVSKISSGVQPENTIILSSRAPVGYLAITKIPVAINQGYIAMQCNKVLPPEFVLQWATHSMQEITIRSSGSTFAEISKKNFRTINVVVPSSELLMLYGKYTRKIYDQINSKINESSKLKELKNSLLPKLLSNAFELKGIQL</sequence>
<feature type="domain" description="Type I restriction modification DNA specificity" evidence="4">
    <location>
        <begin position="3"/>
        <end position="157"/>
    </location>
</feature>
<dbReference type="GO" id="GO:0009307">
    <property type="term" value="P:DNA restriction-modification system"/>
    <property type="evidence" value="ECO:0007669"/>
    <property type="project" value="UniProtKB-KW"/>
</dbReference>
<organism evidence="5 6">
    <name type="scientific">Escherichia coli M605</name>
    <dbReference type="NCBI Taxonomy" id="656417"/>
    <lineage>
        <taxon>Bacteria</taxon>
        <taxon>Pseudomonadati</taxon>
        <taxon>Pseudomonadota</taxon>
        <taxon>Gammaproteobacteria</taxon>
        <taxon>Enterobacterales</taxon>
        <taxon>Enterobacteriaceae</taxon>
        <taxon>Escherichia</taxon>
    </lineage>
</organism>
<evidence type="ECO:0000256" key="1">
    <source>
        <dbReference type="ARBA" id="ARBA00010923"/>
    </source>
</evidence>
<evidence type="ECO:0000256" key="3">
    <source>
        <dbReference type="ARBA" id="ARBA00023125"/>
    </source>
</evidence>
<accession>F4T878</accession>
<keyword evidence="2" id="KW-0680">Restriction system</keyword>
<dbReference type="Proteomes" id="UP000004710">
    <property type="component" value="Unassembled WGS sequence"/>
</dbReference>